<evidence type="ECO:0000259" key="1">
    <source>
        <dbReference type="PROSITE" id="PS51112"/>
    </source>
</evidence>
<dbReference type="AlphaFoldDB" id="A0AAV5A3H5"/>
<gene>
    <name evidence="2" type="ORF">Clacol_001774</name>
</gene>
<comment type="caution">
    <text evidence="2">The sequence shown here is derived from an EMBL/GenBank/DDBJ whole genome shotgun (WGS) entry which is preliminary data.</text>
</comment>
<evidence type="ECO:0000313" key="2">
    <source>
        <dbReference type="EMBL" id="GJJ07571.1"/>
    </source>
</evidence>
<dbReference type="PROSITE" id="PS51112">
    <property type="entry name" value="AMMECR1"/>
    <property type="match status" value="1"/>
</dbReference>
<organism evidence="2 3">
    <name type="scientific">Clathrus columnatus</name>
    <dbReference type="NCBI Taxonomy" id="1419009"/>
    <lineage>
        <taxon>Eukaryota</taxon>
        <taxon>Fungi</taxon>
        <taxon>Dikarya</taxon>
        <taxon>Basidiomycota</taxon>
        <taxon>Agaricomycotina</taxon>
        <taxon>Agaricomycetes</taxon>
        <taxon>Phallomycetidae</taxon>
        <taxon>Phallales</taxon>
        <taxon>Clathraceae</taxon>
        <taxon>Clathrus</taxon>
    </lineage>
</organism>
<accession>A0AAV5A3H5</accession>
<dbReference type="SUPFAM" id="SSF143447">
    <property type="entry name" value="AMMECR1-like"/>
    <property type="match status" value="1"/>
</dbReference>
<dbReference type="InterPro" id="IPR036071">
    <property type="entry name" value="AMMECR1_dom_sf"/>
</dbReference>
<dbReference type="InterPro" id="IPR002733">
    <property type="entry name" value="AMMECR1_domain"/>
</dbReference>
<feature type="domain" description="AMMECR1" evidence="1">
    <location>
        <begin position="12"/>
        <end position="241"/>
    </location>
</feature>
<protein>
    <recommendedName>
        <fullName evidence="1">AMMECR1 domain-containing protein</fullName>
    </recommendedName>
</protein>
<dbReference type="Pfam" id="PF01871">
    <property type="entry name" value="AMMECR1"/>
    <property type="match status" value="1"/>
</dbReference>
<proteinExistence type="predicted"/>
<sequence>MDLDEKLIGDAKVVEDQVCTPEHCYHAFDAIYCALTGATPLIPRFPNDKYPLFVTWNTRSSRSGGHPRLRGCIGCFEPLRLHDGLAEYAMISAFRDTRFRRIEERELPKLECIISFLTDFEDASSYLDWTLGIHGILISFPHPFTLALSSPSSSTPSPLSSSTSLPTSGLRFGKTKRLLTATYLPEVATEQGWSKVEAVDSAIRKAGWDGPISEDLRRSITLRRYQSRKCTVGWDEYYAWRTANAKDAVDVVA</sequence>
<dbReference type="Gene3D" id="3.30.700.20">
    <property type="entry name" value="Hypothetical protein ph0010, domain 1"/>
    <property type="match status" value="1"/>
</dbReference>
<dbReference type="Proteomes" id="UP001050691">
    <property type="component" value="Unassembled WGS sequence"/>
</dbReference>
<evidence type="ECO:0000313" key="3">
    <source>
        <dbReference type="Proteomes" id="UP001050691"/>
    </source>
</evidence>
<dbReference type="PANTHER" id="PTHR13016:SF0">
    <property type="entry name" value="AMME SYNDROME CANDIDATE GENE 1 PROTEIN"/>
    <property type="match status" value="1"/>
</dbReference>
<dbReference type="InterPro" id="IPR023473">
    <property type="entry name" value="AMMECR1"/>
</dbReference>
<name>A0AAV5A3H5_9AGAM</name>
<dbReference type="PANTHER" id="PTHR13016">
    <property type="entry name" value="AMMECR1 HOMOLOG"/>
    <property type="match status" value="1"/>
</dbReference>
<dbReference type="InterPro" id="IPR027485">
    <property type="entry name" value="AMMECR1_N"/>
</dbReference>
<dbReference type="Gene3D" id="3.30.1490.150">
    <property type="entry name" value="Hypothetical protein ph0010, domain 2"/>
    <property type="match status" value="1"/>
</dbReference>
<keyword evidence="3" id="KW-1185">Reference proteome</keyword>
<dbReference type="EMBL" id="BPWL01000002">
    <property type="protein sequence ID" value="GJJ07571.1"/>
    <property type="molecule type" value="Genomic_DNA"/>
</dbReference>
<reference evidence="2" key="1">
    <citation type="submission" date="2021-10" db="EMBL/GenBank/DDBJ databases">
        <title>De novo Genome Assembly of Clathrus columnatus (Basidiomycota, Fungi) Using Illumina and Nanopore Sequence Data.</title>
        <authorList>
            <person name="Ogiso-Tanaka E."/>
            <person name="Itagaki H."/>
            <person name="Hosoya T."/>
            <person name="Hosaka K."/>
        </authorList>
    </citation>
    <scope>NUCLEOTIDE SEQUENCE</scope>
    <source>
        <strain evidence="2">MO-923</strain>
    </source>
</reference>